<comment type="caution">
    <text evidence="4">The sequence shown here is derived from an EMBL/GenBank/DDBJ whole genome shotgun (WGS) entry which is preliminary data.</text>
</comment>
<dbReference type="OrthoDB" id="2194501at2"/>
<evidence type="ECO:0000259" key="3">
    <source>
        <dbReference type="Pfam" id="PF05043"/>
    </source>
</evidence>
<evidence type="ECO:0000256" key="2">
    <source>
        <dbReference type="ARBA" id="ARBA00023163"/>
    </source>
</evidence>
<dbReference type="InterPro" id="IPR036388">
    <property type="entry name" value="WH-like_DNA-bd_sf"/>
</dbReference>
<dbReference type="InterPro" id="IPR050661">
    <property type="entry name" value="BglG_antiterminators"/>
</dbReference>
<dbReference type="STRING" id="112904.BH747_03855"/>
<dbReference type="RefSeq" id="WP_081182737.1">
    <property type="nucleotide sequence ID" value="NZ_MJEA01000002.1"/>
</dbReference>
<reference evidence="4 5" key="1">
    <citation type="journal article" date="2017" name="BMC Microbiol.">
        <title>Comparative genomics of Enterococcus spp. isolated from bovine feces.</title>
        <authorList>
            <person name="Beukers A.G."/>
            <person name="Zaheer R."/>
            <person name="Goji N."/>
            <person name="Amoako K.K."/>
            <person name="Chaves A.V."/>
            <person name="Ward M.P."/>
            <person name="McAllister T.A."/>
        </authorList>
    </citation>
    <scope>NUCLEOTIDE SEQUENCE [LARGE SCALE GENOMIC DNA]</scope>
    <source>
        <strain evidence="4 5">F1129D 143</strain>
    </source>
</reference>
<name>A0A1V8YND8_9ENTE</name>
<feature type="domain" description="Mga helix-turn-helix" evidence="3">
    <location>
        <begin position="85"/>
        <end position="168"/>
    </location>
</feature>
<organism evidence="4 5">
    <name type="scientific">Enterococcus villorum</name>
    <dbReference type="NCBI Taxonomy" id="112904"/>
    <lineage>
        <taxon>Bacteria</taxon>
        <taxon>Bacillati</taxon>
        <taxon>Bacillota</taxon>
        <taxon>Bacilli</taxon>
        <taxon>Lactobacillales</taxon>
        <taxon>Enterococcaceae</taxon>
        <taxon>Enterococcus</taxon>
    </lineage>
</organism>
<dbReference type="PANTHER" id="PTHR30185">
    <property type="entry name" value="CRYPTIC BETA-GLUCOSIDE BGL OPERON ANTITERMINATOR"/>
    <property type="match status" value="1"/>
</dbReference>
<evidence type="ECO:0000256" key="1">
    <source>
        <dbReference type="ARBA" id="ARBA00023015"/>
    </source>
</evidence>
<evidence type="ECO:0000313" key="5">
    <source>
        <dbReference type="Proteomes" id="UP000192477"/>
    </source>
</evidence>
<dbReference type="AlphaFoldDB" id="A0A1V8YND8"/>
<proteinExistence type="predicted"/>
<sequence>MEIFNEFFGNEAKKEIDLLRYLYKQKRFVTIEEISQALSMDRRSIYKYYDSLVKISLTPQGNHNQIFLTKHGRGYKFVGTKTDYKVLIREILQANPFFHLFETLLLENKVNLTKFAYKNYLSESTVRKRCYELESILKPLGFTLKTTKGSLYLIGDEPRIRYFMVAFFWRTFSGLHWPFPGISQRKCETIAREFYEAHTISFSEIELKITTYVLAVSVLRFRKGQKIPSNRLSLKPGLPPHDLALFHQLTDLDSPVSRKLNDELREHFLLEENESHFIFLWLQSNLDVSFSKEQLTDYFIFQPTSKQERSYLKRIIYLLTEEYDPQLLTFEKRSLILQTILTGILSVEVFGETSHTLTGYNLYQYVSYNFPNLLIRSQQLLNQVGIYSTNVPKQKGLALHVAVAWSLITPPTTFMKKIKIKLETDLPFSLTLNIKERIETSFQSFYHLDIRRQFKNESPDICLSTTPLTETFEKEKIPIVLINAQVSLTDLIAIKQEIEKLIDKEKT</sequence>
<protein>
    <submittedName>
        <fullName evidence="4">M protein trans-acting positive regulator</fullName>
    </submittedName>
</protein>
<dbReference type="Pfam" id="PF05043">
    <property type="entry name" value="Mga"/>
    <property type="match status" value="1"/>
</dbReference>
<gene>
    <name evidence="4" type="ORF">BH747_03855</name>
</gene>
<evidence type="ECO:0000313" key="4">
    <source>
        <dbReference type="EMBL" id="OQO71139.1"/>
    </source>
</evidence>
<dbReference type="EMBL" id="MJEA01000002">
    <property type="protein sequence ID" value="OQO71139.1"/>
    <property type="molecule type" value="Genomic_DNA"/>
</dbReference>
<dbReference type="Gene3D" id="1.10.10.10">
    <property type="entry name" value="Winged helix-like DNA-binding domain superfamily/Winged helix DNA-binding domain"/>
    <property type="match status" value="2"/>
</dbReference>
<keyword evidence="1" id="KW-0805">Transcription regulation</keyword>
<dbReference type="InterPro" id="IPR007737">
    <property type="entry name" value="Mga_HTH"/>
</dbReference>
<keyword evidence="2" id="KW-0804">Transcription</keyword>
<accession>A0A1V8YND8</accession>
<dbReference type="PANTHER" id="PTHR30185:SF13">
    <property type="entry name" value="LICABCH OPERON REGULATOR-RELATED"/>
    <property type="match status" value="1"/>
</dbReference>
<dbReference type="Proteomes" id="UP000192477">
    <property type="component" value="Unassembled WGS sequence"/>
</dbReference>
<dbReference type="CDD" id="cd00133">
    <property type="entry name" value="PTS_IIB"/>
    <property type="match status" value="1"/>
</dbReference>